<keyword evidence="4 10" id="KW-0963">Cytoplasm</keyword>
<dbReference type="InterPro" id="IPR001680">
    <property type="entry name" value="WD40_rpt"/>
</dbReference>
<comment type="subcellular location">
    <subcellularLocation>
        <location evidence="2">Cytoplasm</location>
        <location evidence="2">Cytoskeleton</location>
    </subcellularLocation>
    <subcellularLocation>
        <location evidence="1">Nucleus</location>
    </subcellularLocation>
</comment>
<dbReference type="InterPro" id="IPR015943">
    <property type="entry name" value="WD40/YVTN_repeat-like_dom_sf"/>
</dbReference>
<evidence type="ECO:0000256" key="9">
    <source>
        <dbReference type="ARBA" id="ARBA00023242"/>
    </source>
</evidence>
<comment type="function">
    <text evidence="10">Functions as component of the Arp2/3 complex which is involved in regulation of actin polymerization and together with an activating nucleation-promoting factor (NPF) mediates the formation of branched actin networks.</text>
</comment>
<evidence type="ECO:0000256" key="6">
    <source>
        <dbReference type="ARBA" id="ARBA00022737"/>
    </source>
</evidence>
<keyword evidence="6" id="KW-0677">Repeat</keyword>
<evidence type="ECO:0000256" key="2">
    <source>
        <dbReference type="ARBA" id="ARBA00004245"/>
    </source>
</evidence>
<dbReference type="AlphaFoldDB" id="A0A4Y7NLU6"/>
<dbReference type="GO" id="GO:0034314">
    <property type="term" value="P:Arp2/3 complex-mediated actin nucleation"/>
    <property type="evidence" value="ECO:0007669"/>
    <property type="project" value="UniProtKB-UniRule"/>
</dbReference>
<dbReference type="GO" id="GO:0005634">
    <property type="term" value="C:nucleus"/>
    <property type="evidence" value="ECO:0007669"/>
    <property type="project" value="UniProtKB-SubCell"/>
</dbReference>
<comment type="similarity">
    <text evidence="3 10">Belongs to the WD repeat ARPC1 family.</text>
</comment>
<dbReference type="SMART" id="SM00320">
    <property type="entry name" value="WD40"/>
    <property type="match status" value="5"/>
</dbReference>
<proteinExistence type="evidence at transcript level"/>
<reference evidence="12" key="1">
    <citation type="submission" date="2018-08" db="EMBL/GenBank/DDBJ databases">
        <authorList>
            <person name="Cornetti L."/>
        </authorList>
    </citation>
    <scope>NUCLEOTIDE SEQUENCE</scope>
    <source>
        <strain evidence="12">OM-SAIQ-clone2</strain>
    </source>
</reference>
<organism evidence="12">
    <name type="scientific">Simocephalus serrulatus</name>
    <dbReference type="NCBI Taxonomy" id="117539"/>
    <lineage>
        <taxon>Eukaryota</taxon>
        <taxon>Metazoa</taxon>
        <taxon>Ecdysozoa</taxon>
        <taxon>Arthropoda</taxon>
        <taxon>Crustacea</taxon>
        <taxon>Branchiopoda</taxon>
        <taxon>Diplostraca</taxon>
        <taxon>Cladocera</taxon>
        <taxon>Anomopoda</taxon>
        <taxon>Daphniidae</taxon>
        <taxon>Simocephalus</taxon>
    </lineage>
</organism>
<dbReference type="PANTHER" id="PTHR10709:SF2">
    <property type="entry name" value="ACTIN-RELATED PROTEIN 2_3 COMPLEX SUBUNIT"/>
    <property type="match status" value="1"/>
</dbReference>
<dbReference type="SUPFAM" id="SSF50978">
    <property type="entry name" value="WD40 repeat-like"/>
    <property type="match status" value="1"/>
</dbReference>
<feature type="repeat" description="WD" evidence="11">
    <location>
        <begin position="49"/>
        <end position="80"/>
    </location>
</feature>
<evidence type="ECO:0000256" key="1">
    <source>
        <dbReference type="ARBA" id="ARBA00004123"/>
    </source>
</evidence>
<dbReference type="PROSITE" id="PS50082">
    <property type="entry name" value="WD_REPEATS_2"/>
    <property type="match status" value="1"/>
</dbReference>
<dbReference type="Pfam" id="PF00400">
    <property type="entry name" value="WD40"/>
    <property type="match status" value="2"/>
</dbReference>
<dbReference type="GO" id="GO:0051015">
    <property type="term" value="F:actin filament binding"/>
    <property type="evidence" value="ECO:0007669"/>
    <property type="project" value="TreeGrafter"/>
</dbReference>
<keyword evidence="8 10" id="KW-0206">Cytoskeleton</keyword>
<evidence type="ECO:0000256" key="4">
    <source>
        <dbReference type="ARBA" id="ARBA00022490"/>
    </source>
</evidence>
<evidence type="ECO:0000256" key="3">
    <source>
        <dbReference type="ARBA" id="ARBA00006260"/>
    </source>
</evidence>
<dbReference type="PROSITE" id="PS50294">
    <property type="entry name" value="WD_REPEATS_REGION"/>
    <property type="match status" value="1"/>
</dbReference>
<dbReference type="InterPro" id="IPR036322">
    <property type="entry name" value="WD40_repeat_dom_sf"/>
</dbReference>
<evidence type="ECO:0000256" key="10">
    <source>
        <dbReference type="PIRNR" id="PIRNR038093"/>
    </source>
</evidence>
<evidence type="ECO:0000313" key="12">
    <source>
        <dbReference type="EMBL" id="SVE94220.1"/>
    </source>
</evidence>
<evidence type="ECO:0000256" key="11">
    <source>
        <dbReference type="PROSITE-ProRule" id="PRU00221"/>
    </source>
</evidence>
<keyword evidence="9" id="KW-0539">Nucleus</keyword>
<dbReference type="InterPro" id="IPR017383">
    <property type="entry name" value="ARPC1"/>
</dbReference>
<dbReference type="FunFam" id="2.130.10.10:FF:000030">
    <property type="entry name" value="Actin-related protein 2/3 complex subunit"/>
    <property type="match status" value="1"/>
</dbReference>
<keyword evidence="5 11" id="KW-0853">WD repeat</keyword>
<dbReference type="EMBL" id="LR024601">
    <property type="protein sequence ID" value="SVE94220.1"/>
    <property type="molecule type" value="mRNA"/>
</dbReference>
<evidence type="ECO:0000256" key="7">
    <source>
        <dbReference type="ARBA" id="ARBA00023203"/>
    </source>
</evidence>
<dbReference type="PIRSF" id="PIRSF038093">
    <property type="entry name" value="ARP2/3_su1"/>
    <property type="match status" value="1"/>
</dbReference>
<dbReference type="GO" id="GO:0005885">
    <property type="term" value="C:Arp2/3 protein complex"/>
    <property type="evidence" value="ECO:0007669"/>
    <property type="project" value="UniProtKB-UniRule"/>
</dbReference>
<accession>A0A4Y7NLU6</accession>
<keyword evidence="7 10" id="KW-0009">Actin-binding</keyword>
<dbReference type="Gene3D" id="2.130.10.10">
    <property type="entry name" value="YVTN repeat-like/Quinoprotein amine dehydrogenase"/>
    <property type="match status" value="1"/>
</dbReference>
<dbReference type="PANTHER" id="PTHR10709">
    <property type="entry name" value="ACTIN-RELATED PROTEIN 2/3 COMPLEX SUBUNIT 1"/>
    <property type="match status" value="1"/>
</dbReference>
<sequence>MPESLSFGIEPITAHAWNKDRTKLAISPNSPEVHIYQYERGEWKLEEVLKEHDLKVTGIDWAPNTNRIVTCSADRNAYVWTQSEEKKWKPTLVLLRINRAATCVRWSPLENKFAVGSGARLISVCYFEKENDWWVSKHIKKPIRSTVTCLDWHPNDVLLAAGSTDFKVRVFSAYIKEIEERPMPTSWGSKMPLGLMMAEFSNSTTGAGGWVHSVSFSSTGDRVAWVGHDSSISVADASKGMLVSVIRTDFLPFLACLWVSESQLIAAGHGCCPMLFEIDESGRAQFAGKMDVSLKKESSGVSAMKKFQSLDRQARTETNDTSLGTLHQNAITSLCLHTGSKAGATKFSTAGVDGLLAIWDFKNLEATMKGLKLN</sequence>
<name>A0A4Y7NLU6_9CRUS</name>
<evidence type="ECO:0000256" key="5">
    <source>
        <dbReference type="ARBA" id="ARBA00022574"/>
    </source>
</evidence>
<gene>
    <name evidence="12" type="primary">EOG090X05RK</name>
</gene>
<protein>
    <recommendedName>
        <fullName evidence="10">Actin-related protein 2/3 complex subunit</fullName>
    </recommendedName>
</protein>
<evidence type="ECO:0000256" key="8">
    <source>
        <dbReference type="ARBA" id="ARBA00023212"/>
    </source>
</evidence>